<evidence type="ECO:0000313" key="1">
    <source>
        <dbReference type="EMBL" id="SVB08455.1"/>
    </source>
</evidence>
<organism evidence="1">
    <name type="scientific">marine metagenome</name>
    <dbReference type="NCBI Taxonomy" id="408172"/>
    <lineage>
        <taxon>unclassified sequences</taxon>
        <taxon>metagenomes</taxon>
        <taxon>ecological metagenomes</taxon>
    </lineage>
</organism>
<gene>
    <name evidence="1" type="ORF">METZ01_LOCUS161309</name>
</gene>
<reference evidence="1" key="1">
    <citation type="submission" date="2018-05" db="EMBL/GenBank/DDBJ databases">
        <authorList>
            <person name="Lanie J.A."/>
            <person name="Ng W.-L."/>
            <person name="Kazmierczak K.M."/>
            <person name="Andrzejewski T.M."/>
            <person name="Davidsen T.M."/>
            <person name="Wayne K.J."/>
            <person name="Tettelin H."/>
            <person name="Glass J.I."/>
            <person name="Rusch D."/>
            <person name="Podicherti R."/>
            <person name="Tsui H.-C.T."/>
            <person name="Winkler M.E."/>
        </authorList>
    </citation>
    <scope>NUCLEOTIDE SEQUENCE</scope>
</reference>
<proteinExistence type="predicted"/>
<name>A0A382B3Y2_9ZZZZ</name>
<dbReference type="EMBL" id="UINC01028086">
    <property type="protein sequence ID" value="SVB08455.1"/>
    <property type="molecule type" value="Genomic_DNA"/>
</dbReference>
<dbReference type="AlphaFoldDB" id="A0A382B3Y2"/>
<protein>
    <submittedName>
        <fullName evidence="1">Uncharacterized protein</fullName>
    </submittedName>
</protein>
<sequence>MLDGWPLLELLLRLLSLCKEATHGVRLDLSFREL</sequence>
<accession>A0A382B3Y2</accession>